<sequence>MPVSGPTRCFETIRLGKSHVGNHQVGISGFAAYLPPYRVDLQDWCEWTGNDWDKIQNVVGTGFRMMGPGQSVYTLAATATLRLIDQYAIDPQRIRFLGLGTES</sequence>
<name>A0A382DS62_9ZZZZ</name>
<protein>
    <submittedName>
        <fullName evidence="1">Uncharacterized protein</fullName>
    </submittedName>
</protein>
<dbReference type="AlphaFoldDB" id="A0A382DS62"/>
<dbReference type="EMBL" id="UINC01040486">
    <property type="protein sequence ID" value="SVB40427.1"/>
    <property type="molecule type" value="Genomic_DNA"/>
</dbReference>
<dbReference type="InterPro" id="IPR016039">
    <property type="entry name" value="Thiolase-like"/>
</dbReference>
<reference evidence="1" key="1">
    <citation type="submission" date="2018-05" db="EMBL/GenBank/DDBJ databases">
        <authorList>
            <person name="Lanie J.A."/>
            <person name="Ng W.-L."/>
            <person name="Kazmierczak K.M."/>
            <person name="Andrzejewski T.M."/>
            <person name="Davidsen T.M."/>
            <person name="Wayne K.J."/>
            <person name="Tettelin H."/>
            <person name="Glass J.I."/>
            <person name="Rusch D."/>
            <person name="Podicherti R."/>
            <person name="Tsui H.-C.T."/>
            <person name="Winkler M.E."/>
        </authorList>
    </citation>
    <scope>NUCLEOTIDE SEQUENCE</scope>
</reference>
<gene>
    <name evidence="1" type="ORF">METZ01_LOCUS193281</name>
</gene>
<dbReference type="Gene3D" id="3.40.47.10">
    <property type="match status" value="1"/>
</dbReference>
<dbReference type="GO" id="GO:0016746">
    <property type="term" value="F:acyltransferase activity"/>
    <property type="evidence" value="ECO:0007669"/>
    <property type="project" value="InterPro"/>
</dbReference>
<accession>A0A382DS62</accession>
<dbReference type="SUPFAM" id="SSF53901">
    <property type="entry name" value="Thiolase-like"/>
    <property type="match status" value="1"/>
</dbReference>
<feature type="non-terminal residue" evidence="1">
    <location>
        <position position="103"/>
    </location>
</feature>
<evidence type="ECO:0000313" key="1">
    <source>
        <dbReference type="EMBL" id="SVB40427.1"/>
    </source>
</evidence>
<proteinExistence type="predicted"/>
<organism evidence="1">
    <name type="scientific">marine metagenome</name>
    <dbReference type="NCBI Taxonomy" id="408172"/>
    <lineage>
        <taxon>unclassified sequences</taxon>
        <taxon>metagenomes</taxon>
        <taxon>ecological metagenomes</taxon>
    </lineage>
</organism>